<gene>
    <name evidence="3 4 5" type="primary">LOC110783165</name>
</gene>
<accession>A0A9R0I5P9</accession>
<organism evidence="2 3">
    <name type="scientific">Spinacia oleracea</name>
    <name type="common">Spinach</name>
    <dbReference type="NCBI Taxonomy" id="3562"/>
    <lineage>
        <taxon>Eukaryota</taxon>
        <taxon>Viridiplantae</taxon>
        <taxon>Streptophyta</taxon>
        <taxon>Embryophyta</taxon>
        <taxon>Tracheophyta</taxon>
        <taxon>Spermatophyta</taxon>
        <taxon>Magnoliopsida</taxon>
        <taxon>eudicotyledons</taxon>
        <taxon>Gunneridae</taxon>
        <taxon>Pentapetalae</taxon>
        <taxon>Caryophyllales</taxon>
        <taxon>Chenopodiaceae</taxon>
        <taxon>Chenopodioideae</taxon>
        <taxon>Anserineae</taxon>
        <taxon>Spinacia</taxon>
    </lineage>
</organism>
<dbReference type="Proteomes" id="UP000813463">
    <property type="component" value="Chromosome 3"/>
</dbReference>
<dbReference type="SUPFAM" id="SSF48371">
    <property type="entry name" value="ARM repeat"/>
    <property type="match status" value="1"/>
</dbReference>
<evidence type="ECO:0000256" key="1">
    <source>
        <dbReference type="SAM" id="MobiDB-lite"/>
    </source>
</evidence>
<evidence type="ECO:0000313" key="5">
    <source>
        <dbReference type="RefSeq" id="XP_021843168.1"/>
    </source>
</evidence>
<dbReference type="RefSeq" id="XP_021843167.1">
    <property type="nucleotide sequence ID" value="XM_021987475.1"/>
</dbReference>
<evidence type="ECO:0000313" key="2">
    <source>
        <dbReference type="Proteomes" id="UP000813463"/>
    </source>
</evidence>
<feature type="compositionally biased region" description="Low complexity" evidence="1">
    <location>
        <begin position="13"/>
        <end position="30"/>
    </location>
</feature>
<dbReference type="InterPro" id="IPR012535">
    <property type="entry name" value="Cell_div_Cdc14"/>
</dbReference>
<protein>
    <submittedName>
        <fullName evidence="3 4">Uncharacterized protein LOC110783165</fullName>
    </submittedName>
</protein>
<dbReference type="Pfam" id="PF08045">
    <property type="entry name" value="CDC14"/>
    <property type="match status" value="1"/>
</dbReference>
<dbReference type="PANTHER" id="PTHR34065:SF1">
    <property type="entry name" value="CELL DIVISION CONTROL PROTEIN 14"/>
    <property type="match status" value="1"/>
</dbReference>
<dbReference type="RefSeq" id="XP_021843166.1">
    <property type="nucleotide sequence ID" value="XM_021987474.1"/>
</dbReference>
<dbReference type="OrthoDB" id="5357220at2759"/>
<feature type="region of interest" description="Disordered" evidence="1">
    <location>
        <begin position="1"/>
        <end position="30"/>
    </location>
</feature>
<dbReference type="InterPro" id="IPR016024">
    <property type="entry name" value="ARM-type_fold"/>
</dbReference>
<reference evidence="2" key="1">
    <citation type="journal article" date="2021" name="Nat. Commun.">
        <title>Genomic analyses provide insights into spinach domestication and the genetic basis of agronomic traits.</title>
        <authorList>
            <person name="Cai X."/>
            <person name="Sun X."/>
            <person name="Xu C."/>
            <person name="Sun H."/>
            <person name="Wang X."/>
            <person name="Ge C."/>
            <person name="Zhang Z."/>
            <person name="Wang Q."/>
            <person name="Fei Z."/>
            <person name="Jiao C."/>
            <person name="Wang Q."/>
        </authorList>
    </citation>
    <scope>NUCLEOTIDE SEQUENCE [LARGE SCALE GENOMIC DNA]</scope>
    <source>
        <strain evidence="2">cv. Varoflay</strain>
    </source>
</reference>
<name>A0A9R0I5P9_SPIOL</name>
<dbReference type="Gene3D" id="1.25.10.10">
    <property type="entry name" value="Leucine-rich Repeat Variant"/>
    <property type="match status" value="1"/>
</dbReference>
<dbReference type="RefSeq" id="XP_021843168.1">
    <property type="nucleotide sequence ID" value="XM_021987476.1"/>
</dbReference>
<dbReference type="InterPro" id="IPR011989">
    <property type="entry name" value="ARM-like"/>
</dbReference>
<evidence type="ECO:0000313" key="4">
    <source>
        <dbReference type="RefSeq" id="XP_021843167.1"/>
    </source>
</evidence>
<dbReference type="GeneID" id="110783165"/>
<evidence type="ECO:0000313" key="3">
    <source>
        <dbReference type="RefSeq" id="XP_021843166.1"/>
    </source>
</evidence>
<reference evidence="3 4" key="2">
    <citation type="submission" date="2025-04" db="UniProtKB">
        <authorList>
            <consortium name="RefSeq"/>
        </authorList>
    </citation>
    <scope>IDENTIFICATION</scope>
</reference>
<sequence length="310" mass="34108">MNLKKANPPTPPASSVSPTNQPDSQSPSPSASAAIAAVGELVESLNQRKMYREVTLALRSGLRDARAEFSFLRVRGLRCLLKFLRSVAESDSVIRLFCLTQSLSDLQVVPVLFQHSLKDAEEDIVTSLDHIFTVEPMKLTNPSTDTEVALALRVLEGCCLIHRQSTILAHQHKAIPVLMNILSSRGVLEQGASVDALIALMLDSSANQMDFETCNGIEEVAAIIRDKQVDENLRMKCGEFLLLLIGHVDGRDMQPMATVHEDIRRLLGEKSASLIWAASQFGSTLDPEERMTALHIQARRVLESLDLFGV</sequence>
<dbReference type="KEGG" id="soe:110783165"/>
<dbReference type="PANTHER" id="PTHR34065">
    <property type="entry name" value="CELL DIVISION CONTROL PROTEIN 14"/>
    <property type="match status" value="1"/>
</dbReference>
<dbReference type="AlphaFoldDB" id="A0A9R0I5P9"/>
<proteinExistence type="predicted"/>
<keyword evidence="2" id="KW-1185">Reference proteome</keyword>